<dbReference type="Proteomes" id="UP001519273">
    <property type="component" value="Unassembled WGS sequence"/>
</dbReference>
<evidence type="ECO:0000313" key="2">
    <source>
        <dbReference type="EMBL" id="MBP1937636.1"/>
    </source>
</evidence>
<name>A0ABS4H543_9BACL</name>
<dbReference type="EMBL" id="JAGGKP010000006">
    <property type="protein sequence ID" value="MBP1937636.1"/>
    <property type="molecule type" value="Genomic_DNA"/>
</dbReference>
<feature type="domain" description="NERD" evidence="1">
    <location>
        <begin position="45"/>
        <end position="160"/>
    </location>
</feature>
<sequence length="243" mass="28668">MFLNFLFKNKKNNNSNKDMKQTPSTIKKTHNDVTRIKNEQIAVRKGELGEYKIDIQLSQMPKEYMYLNDLLVKNPKSSTGYSQIDHVIITPYGLFVIETKNYQGTIYGGKDRKTWLINGKFKMMNPLMQNYGHIQALKNFIDLKYHQYFISMVSFTKRCTFKIDEELRKINSSELVVYDIELTEFINRKVAVLKLHYKNPVLMKDAVEEIYTSFLNSNIVDESIRKQHVDSIQRKQNNDDKKD</sequence>
<proteinExistence type="predicted"/>
<keyword evidence="3" id="KW-1185">Reference proteome</keyword>
<dbReference type="RefSeq" id="WP_209850623.1">
    <property type="nucleotide sequence ID" value="NZ_CBCRVE010000007.1"/>
</dbReference>
<protein>
    <recommendedName>
        <fullName evidence="1">NERD domain-containing protein</fullName>
    </recommendedName>
</protein>
<organism evidence="2 3">
    <name type="scientific">Paenibacillus sediminis</name>
    <dbReference type="NCBI Taxonomy" id="664909"/>
    <lineage>
        <taxon>Bacteria</taxon>
        <taxon>Bacillati</taxon>
        <taxon>Bacillota</taxon>
        <taxon>Bacilli</taxon>
        <taxon>Bacillales</taxon>
        <taxon>Paenibacillaceae</taxon>
        <taxon>Paenibacillus</taxon>
    </lineage>
</organism>
<evidence type="ECO:0000313" key="3">
    <source>
        <dbReference type="Proteomes" id="UP001519273"/>
    </source>
</evidence>
<comment type="caution">
    <text evidence="2">The sequence shown here is derived from an EMBL/GenBank/DDBJ whole genome shotgun (WGS) entry which is preliminary data.</text>
</comment>
<gene>
    <name evidence="2" type="ORF">J2Z20_002549</name>
</gene>
<dbReference type="InterPro" id="IPR011528">
    <property type="entry name" value="NERD"/>
</dbReference>
<dbReference type="PROSITE" id="PS50965">
    <property type="entry name" value="NERD"/>
    <property type="match status" value="1"/>
</dbReference>
<accession>A0ABS4H543</accession>
<evidence type="ECO:0000259" key="1">
    <source>
        <dbReference type="PROSITE" id="PS50965"/>
    </source>
</evidence>
<dbReference type="Pfam" id="PF08378">
    <property type="entry name" value="NERD"/>
    <property type="match status" value="1"/>
</dbReference>
<reference evidence="2 3" key="1">
    <citation type="submission" date="2021-03" db="EMBL/GenBank/DDBJ databases">
        <title>Genomic Encyclopedia of Type Strains, Phase IV (KMG-IV): sequencing the most valuable type-strain genomes for metagenomic binning, comparative biology and taxonomic classification.</title>
        <authorList>
            <person name="Goeker M."/>
        </authorList>
    </citation>
    <scope>NUCLEOTIDE SEQUENCE [LARGE SCALE GENOMIC DNA]</scope>
    <source>
        <strain evidence="2 3">DSM 23491</strain>
    </source>
</reference>